<comment type="caution">
    <text evidence="11">The sequence shown here is derived from an EMBL/GenBank/DDBJ whole genome shotgun (WGS) entry which is preliminary data.</text>
</comment>
<dbReference type="InterPro" id="IPR002481">
    <property type="entry name" value="FUR"/>
</dbReference>
<accession>A0ABX0ZI24</accession>
<dbReference type="Gene3D" id="1.10.10.10">
    <property type="entry name" value="Winged helix-like DNA-binding domain superfamily/Winged helix DNA-binding domain"/>
    <property type="match status" value="1"/>
</dbReference>
<evidence type="ECO:0000256" key="4">
    <source>
        <dbReference type="ARBA" id="ARBA00022490"/>
    </source>
</evidence>
<evidence type="ECO:0000256" key="10">
    <source>
        <dbReference type="ARBA" id="ARBA00023163"/>
    </source>
</evidence>
<dbReference type="Gene3D" id="3.30.1490.190">
    <property type="match status" value="1"/>
</dbReference>
<keyword evidence="7" id="KW-0862">Zinc</keyword>
<keyword evidence="4" id="KW-0963">Cytoplasm</keyword>
<comment type="subcellular location">
    <subcellularLocation>
        <location evidence="1">Cytoplasm</location>
    </subcellularLocation>
</comment>
<protein>
    <submittedName>
        <fullName evidence="11">Transcriptional repressor</fullName>
    </submittedName>
</protein>
<keyword evidence="10" id="KW-0804">Transcription</keyword>
<evidence type="ECO:0000256" key="5">
    <source>
        <dbReference type="ARBA" id="ARBA00022491"/>
    </source>
</evidence>
<dbReference type="InterPro" id="IPR043135">
    <property type="entry name" value="Fur_C"/>
</dbReference>
<evidence type="ECO:0000313" key="12">
    <source>
        <dbReference type="Proteomes" id="UP000734511"/>
    </source>
</evidence>
<proteinExistence type="inferred from homology"/>
<dbReference type="RefSeq" id="WP_167982371.1">
    <property type="nucleotide sequence ID" value="NZ_JAATEJ010000005.1"/>
</dbReference>
<keyword evidence="12" id="KW-1185">Reference proteome</keyword>
<evidence type="ECO:0000256" key="7">
    <source>
        <dbReference type="ARBA" id="ARBA00022833"/>
    </source>
</evidence>
<evidence type="ECO:0000256" key="8">
    <source>
        <dbReference type="ARBA" id="ARBA00023015"/>
    </source>
</evidence>
<organism evidence="11 12">
    <name type="scientific">Actinacidiphila epipremni</name>
    <dbReference type="NCBI Taxonomy" id="2053013"/>
    <lineage>
        <taxon>Bacteria</taxon>
        <taxon>Bacillati</taxon>
        <taxon>Actinomycetota</taxon>
        <taxon>Actinomycetes</taxon>
        <taxon>Kitasatosporales</taxon>
        <taxon>Streptomycetaceae</taxon>
        <taxon>Actinacidiphila</taxon>
    </lineage>
</organism>
<dbReference type="PANTHER" id="PTHR33202:SF2">
    <property type="entry name" value="FERRIC UPTAKE REGULATION PROTEIN"/>
    <property type="match status" value="1"/>
</dbReference>
<keyword evidence="9" id="KW-0238">DNA-binding</keyword>
<evidence type="ECO:0000256" key="1">
    <source>
        <dbReference type="ARBA" id="ARBA00004496"/>
    </source>
</evidence>
<dbReference type="Proteomes" id="UP000734511">
    <property type="component" value="Unassembled WGS sequence"/>
</dbReference>
<dbReference type="InterPro" id="IPR036390">
    <property type="entry name" value="WH_DNA-bd_sf"/>
</dbReference>
<keyword evidence="8" id="KW-0805">Transcription regulation</keyword>
<evidence type="ECO:0000256" key="6">
    <source>
        <dbReference type="ARBA" id="ARBA00022723"/>
    </source>
</evidence>
<name>A0ABX0ZI24_9ACTN</name>
<evidence type="ECO:0000256" key="2">
    <source>
        <dbReference type="ARBA" id="ARBA00007957"/>
    </source>
</evidence>
<sequence length="142" mass="15550">MHDPPVAGPPPAWRATRQRNAVLRTLGDRPGFTSARELHDALAKDGSTAGLTTVYRTLQTLERRGLVDVVRDRSGERLYRLRPSDGHRHYLVCRHCGLSLALDSDAVEQWAGAVAAATGFAELEHTVELTGVCRDCRPPAGR</sequence>
<evidence type="ECO:0000256" key="3">
    <source>
        <dbReference type="ARBA" id="ARBA00011738"/>
    </source>
</evidence>
<comment type="similarity">
    <text evidence="2">Belongs to the Fur family.</text>
</comment>
<evidence type="ECO:0000313" key="11">
    <source>
        <dbReference type="EMBL" id="NJP43490.1"/>
    </source>
</evidence>
<keyword evidence="6" id="KW-0479">Metal-binding</keyword>
<gene>
    <name evidence="11" type="ORF">HCN08_08770</name>
</gene>
<evidence type="ECO:0000256" key="9">
    <source>
        <dbReference type="ARBA" id="ARBA00023125"/>
    </source>
</evidence>
<keyword evidence="5" id="KW-0678">Repressor</keyword>
<comment type="subunit">
    <text evidence="3">Homodimer.</text>
</comment>
<dbReference type="SUPFAM" id="SSF46785">
    <property type="entry name" value="Winged helix' DNA-binding domain"/>
    <property type="match status" value="1"/>
</dbReference>
<dbReference type="InterPro" id="IPR036388">
    <property type="entry name" value="WH-like_DNA-bd_sf"/>
</dbReference>
<dbReference type="CDD" id="cd07153">
    <property type="entry name" value="Fur_like"/>
    <property type="match status" value="1"/>
</dbReference>
<dbReference type="PANTHER" id="PTHR33202">
    <property type="entry name" value="ZINC UPTAKE REGULATION PROTEIN"/>
    <property type="match status" value="1"/>
</dbReference>
<reference evidence="11 12" key="1">
    <citation type="submission" date="2020-03" db="EMBL/GenBank/DDBJ databases">
        <title>WGS of actinomycetes isolated from Thailand.</title>
        <authorList>
            <person name="Thawai C."/>
        </authorList>
    </citation>
    <scope>NUCLEOTIDE SEQUENCE [LARGE SCALE GENOMIC DNA]</scope>
    <source>
        <strain evidence="11 12">PRB2-1</strain>
    </source>
</reference>
<dbReference type="EMBL" id="JAATEJ010000005">
    <property type="protein sequence ID" value="NJP43490.1"/>
    <property type="molecule type" value="Genomic_DNA"/>
</dbReference>
<dbReference type="Pfam" id="PF01475">
    <property type="entry name" value="FUR"/>
    <property type="match status" value="1"/>
</dbReference>